<name>A0A0F6QA83_9HYME</name>
<dbReference type="AlphaFoldDB" id="A0A0F6QA83"/>
<sequence>MIMRCYWARARVRKLMHAREINAKALRASTQTHCSTSVLMRKYEGTSRYGRVYDTKSLTRYNTLARSLARSLASIRASQAACVPISVAHRAHRGAFMARGTEVTRVSANKSLRLRGNVHGNKP</sequence>
<evidence type="ECO:0000313" key="1">
    <source>
        <dbReference type="EMBL" id="AKD28088.1"/>
    </source>
</evidence>
<proteinExistence type="predicted"/>
<dbReference type="EMBL" id="KP706799">
    <property type="protein sequence ID" value="AKD28088.1"/>
    <property type="molecule type" value="Genomic_DNA"/>
</dbReference>
<organism evidence="1">
    <name type="scientific">Glypta fumiferanae</name>
    <dbReference type="NCBI Taxonomy" id="389681"/>
    <lineage>
        <taxon>Eukaryota</taxon>
        <taxon>Metazoa</taxon>
        <taxon>Ecdysozoa</taxon>
        <taxon>Arthropoda</taxon>
        <taxon>Hexapoda</taxon>
        <taxon>Insecta</taxon>
        <taxon>Pterygota</taxon>
        <taxon>Neoptera</taxon>
        <taxon>Endopterygota</taxon>
        <taxon>Hymenoptera</taxon>
        <taxon>Apocrita</taxon>
        <taxon>Ichneumonoidea</taxon>
        <taxon>Ichneumonidae</taxon>
        <taxon>Banchinae</taxon>
        <taxon>Glypta</taxon>
    </lineage>
</organism>
<gene>
    <name evidence="1" type="primary">U41</name>
</gene>
<reference evidence="1" key="1">
    <citation type="journal article" date="2015" name="J. Virol.">
        <title>Genomic and Proteomic Analyses Indicate that Banchine and Campoplegine Polydnaviruses Have Similar, if Not Identical, Viral Ancestors.</title>
        <authorList>
            <person name="Beliveau C."/>
            <person name="Cohen A."/>
            <person name="Stewart D."/>
            <person name="Periquet G."/>
            <person name="Djoumad A."/>
            <person name="Kuhn L."/>
            <person name="Stoltz D."/>
            <person name="Volkoff A.-N."/>
            <person name="Herniou E."/>
            <person name="Drezen J.-M."/>
            <person name="Cusson M."/>
        </authorList>
    </citation>
    <scope>NUCLEOTIDE SEQUENCE</scope>
</reference>
<accession>A0A0F6QA83</accession>
<protein>
    <submittedName>
        <fullName evidence="1">Uncharacterized protein</fullName>
    </submittedName>
</protein>